<organism evidence="1 2">
    <name type="scientific">Trypanosoma rangeli</name>
    <dbReference type="NCBI Taxonomy" id="5698"/>
    <lineage>
        <taxon>Eukaryota</taxon>
        <taxon>Discoba</taxon>
        <taxon>Euglenozoa</taxon>
        <taxon>Kinetoplastea</taxon>
        <taxon>Metakinetoplastina</taxon>
        <taxon>Trypanosomatida</taxon>
        <taxon>Trypanosomatidae</taxon>
        <taxon>Trypanosoma</taxon>
        <taxon>Herpetosoma</taxon>
    </lineage>
</organism>
<dbReference type="Proteomes" id="UP000283634">
    <property type="component" value="Unassembled WGS sequence"/>
</dbReference>
<reference evidence="1 2" key="1">
    <citation type="journal article" date="2018" name="BMC Genomics">
        <title>Genomic comparison of Trypanosoma conorhini and Trypanosoma rangeli to Trypanosoma cruzi strains of high and low virulence.</title>
        <authorList>
            <person name="Bradwell K.R."/>
            <person name="Koparde V.N."/>
            <person name="Matveyev A.V."/>
            <person name="Serrano M.G."/>
            <person name="Alves J.M."/>
            <person name="Parikh H."/>
            <person name="Huang B."/>
            <person name="Lee V."/>
            <person name="Espinosa-Alvarez O."/>
            <person name="Ortiz P.A."/>
            <person name="Costa-Martins A.G."/>
            <person name="Teixeira M.M."/>
            <person name="Buck G.A."/>
        </authorList>
    </citation>
    <scope>NUCLEOTIDE SEQUENCE [LARGE SCALE GENOMIC DNA]</scope>
    <source>
        <strain evidence="1 2">AM80</strain>
    </source>
</reference>
<comment type="caution">
    <text evidence="1">The sequence shown here is derived from an EMBL/GenBank/DDBJ whole genome shotgun (WGS) entry which is preliminary data.</text>
</comment>
<gene>
    <name evidence="1" type="ORF">TraAM80_07600</name>
</gene>
<evidence type="ECO:0000313" key="1">
    <source>
        <dbReference type="EMBL" id="RNF00407.1"/>
    </source>
</evidence>
<evidence type="ECO:0000313" key="2">
    <source>
        <dbReference type="Proteomes" id="UP000283634"/>
    </source>
</evidence>
<keyword evidence="2" id="KW-1185">Reference proteome</keyword>
<dbReference type="GeneID" id="40331533"/>
<dbReference type="EMBL" id="MKGL01000327">
    <property type="protein sequence ID" value="RNF00407.1"/>
    <property type="molecule type" value="Genomic_DNA"/>
</dbReference>
<dbReference type="RefSeq" id="XP_029235748.1">
    <property type="nucleotide sequence ID" value="XM_029384382.1"/>
</dbReference>
<proteinExistence type="predicted"/>
<sequence length="122" mass="13303">MHVSQKSTRYAEHILAPLSNDTFQKHAKMLAAKLHPIHVPCGGRGVLCLLKLHIGGALLLLGSSRNNSPSFEGRDITKGRANTQERLLVKSRGEATNANLTRHQPTPEKGRVGALQRLTPNT</sequence>
<accession>A0A422N4K2</accession>
<name>A0A422N4K2_TRYRA</name>
<protein>
    <submittedName>
        <fullName evidence="1">Uncharacterized protein</fullName>
    </submittedName>
</protein>
<dbReference type="AlphaFoldDB" id="A0A422N4K2"/>